<evidence type="ECO:0000256" key="15">
    <source>
        <dbReference type="SAM" id="Phobius"/>
    </source>
</evidence>
<proteinExistence type="inferred from homology"/>
<sequence length="487" mass="50431">MPSNSTGQILAIVLASLLVIALGALLSMYFGRRAKNSDDWLAAPESLPLGVVVITQFATAVGGGVLIAHVGIAYSAGWSVFAYEGCVLLGFLGLALIARWLRQQRFTTIPDIIGRLFGASRPVTAMASIAALIVPFGWLATQFVAFAKLFGELTGISSTVLILTVTAGSLIFVLPGGLTSVVWTDFVFGIFKIVMSLVVAGYALHLAGGWSGMTARVPDGLWRPGGLTAVGGEQIGLWVAAIVPGTLTNQLYFQRVFATRKVSDARRGLVLSGVTILVGGLYAGCIGLAVRAMKPDLANPEEAAGWLITRLPAVLLVVYGAFLVATIISTTGAALQSVVANVIRDLYQNVLERRTGDRTTVTLSRVVTVLVAALAAGLAIAFPSALDWLVASYAYSAAALAAPVFVGYLLRTRCALRPAAALGSMLAGVVGCGAAQLAGTTVPYAVYGIAASVLVLLALTVPGAGRRRADAPEHTGPAPNLPSPTES</sequence>
<feature type="transmembrane region" description="Helical" evidence="15">
    <location>
        <begin position="51"/>
        <end position="74"/>
    </location>
</feature>
<evidence type="ECO:0000256" key="7">
    <source>
        <dbReference type="ARBA" id="ARBA00022989"/>
    </source>
</evidence>
<comment type="caution">
    <text evidence="16">The sequence shown here is derived from an EMBL/GenBank/DDBJ whole genome shotgun (WGS) entry which is preliminary data.</text>
</comment>
<dbReference type="Proteomes" id="UP000319210">
    <property type="component" value="Unassembled WGS sequence"/>
</dbReference>
<dbReference type="PANTHER" id="PTHR48086:SF3">
    <property type="entry name" value="SODIUM_PROLINE SYMPORTER"/>
    <property type="match status" value="1"/>
</dbReference>
<reference evidence="16 17" key="1">
    <citation type="submission" date="2019-06" db="EMBL/GenBank/DDBJ databases">
        <title>Whole genome shotgun sequence of Streptomyces cacaoi subsp. cacaoi NBRC 12748.</title>
        <authorList>
            <person name="Hosoyama A."/>
            <person name="Uohara A."/>
            <person name="Ohji S."/>
            <person name="Ichikawa N."/>
        </authorList>
    </citation>
    <scope>NUCLEOTIDE SEQUENCE [LARGE SCALE GENOMIC DNA]</scope>
    <source>
        <strain evidence="16 17">NBRC 12748</strain>
    </source>
</reference>
<protein>
    <recommendedName>
        <fullName evidence="18">Sodium:solute symporter family protein</fullName>
    </recommendedName>
</protein>
<evidence type="ECO:0000256" key="5">
    <source>
        <dbReference type="ARBA" id="ARBA00022692"/>
    </source>
</evidence>
<feature type="transmembrane region" description="Helical" evidence="15">
    <location>
        <begin position="419"/>
        <end position="438"/>
    </location>
</feature>
<dbReference type="InterPro" id="IPR001734">
    <property type="entry name" value="Na/solute_symporter"/>
</dbReference>
<keyword evidence="3" id="KW-0813">Transport</keyword>
<dbReference type="OrthoDB" id="3802925at2"/>
<keyword evidence="8" id="KW-0915">Sodium</keyword>
<keyword evidence="9" id="KW-0406">Ion transport</keyword>
<evidence type="ECO:0000256" key="8">
    <source>
        <dbReference type="ARBA" id="ARBA00023053"/>
    </source>
</evidence>
<dbReference type="PROSITE" id="PS50283">
    <property type="entry name" value="NA_SOLUT_SYMP_3"/>
    <property type="match status" value="1"/>
</dbReference>
<evidence type="ECO:0008006" key="18">
    <source>
        <dbReference type="Google" id="ProtNLM"/>
    </source>
</evidence>
<evidence type="ECO:0000256" key="6">
    <source>
        <dbReference type="ARBA" id="ARBA00022847"/>
    </source>
</evidence>
<feature type="transmembrane region" description="Helical" evidence="15">
    <location>
        <begin position="122"/>
        <end position="147"/>
    </location>
</feature>
<dbReference type="CDD" id="cd10322">
    <property type="entry name" value="SLC5sbd"/>
    <property type="match status" value="1"/>
</dbReference>
<evidence type="ECO:0000256" key="14">
    <source>
        <dbReference type="SAM" id="MobiDB-lite"/>
    </source>
</evidence>
<evidence type="ECO:0000256" key="13">
    <source>
        <dbReference type="RuleBase" id="RU362091"/>
    </source>
</evidence>
<dbReference type="EMBL" id="BJMM01000006">
    <property type="protein sequence ID" value="GEB49079.1"/>
    <property type="molecule type" value="Genomic_DNA"/>
</dbReference>
<gene>
    <name evidence="16" type="ORF">SCA03_16300</name>
</gene>
<evidence type="ECO:0000256" key="10">
    <source>
        <dbReference type="ARBA" id="ARBA00023136"/>
    </source>
</evidence>
<name>A0A4Y3QVU5_STRCI</name>
<feature type="transmembrane region" description="Helical" evidence="15">
    <location>
        <begin position="313"/>
        <end position="343"/>
    </location>
</feature>
<dbReference type="AlphaFoldDB" id="A0A4Y3QVU5"/>
<evidence type="ECO:0000256" key="12">
    <source>
        <dbReference type="ARBA" id="ARBA00033708"/>
    </source>
</evidence>
<evidence type="ECO:0000256" key="11">
    <source>
        <dbReference type="ARBA" id="ARBA00023201"/>
    </source>
</evidence>
<dbReference type="PANTHER" id="PTHR48086">
    <property type="entry name" value="SODIUM/PROLINE SYMPORTER-RELATED"/>
    <property type="match status" value="1"/>
</dbReference>
<dbReference type="GO" id="GO:0006814">
    <property type="term" value="P:sodium ion transport"/>
    <property type="evidence" value="ECO:0007669"/>
    <property type="project" value="UniProtKB-KW"/>
</dbReference>
<feature type="transmembrane region" description="Helical" evidence="15">
    <location>
        <begin position="227"/>
        <end position="247"/>
    </location>
</feature>
<dbReference type="Pfam" id="PF00474">
    <property type="entry name" value="SSF"/>
    <property type="match status" value="1"/>
</dbReference>
<feature type="transmembrane region" description="Helical" evidence="15">
    <location>
        <begin position="80"/>
        <end position="101"/>
    </location>
</feature>
<keyword evidence="5 15" id="KW-0812">Transmembrane</keyword>
<dbReference type="Gene3D" id="1.20.1730.10">
    <property type="entry name" value="Sodium/glucose cotransporter"/>
    <property type="match status" value="1"/>
</dbReference>
<feature type="transmembrane region" description="Helical" evidence="15">
    <location>
        <begin position="388"/>
        <end position="410"/>
    </location>
</feature>
<keyword evidence="4" id="KW-1003">Cell membrane</keyword>
<feature type="region of interest" description="Disordered" evidence="14">
    <location>
        <begin position="467"/>
        <end position="487"/>
    </location>
</feature>
<feature type="transmembrane region" description="Helical" evidence="15">
    <location>
        <begin position="186"/>
        <end position="207"/>
    </location>
</feature>
<dbReference type="InterPro" id="IPR038377">
    <property type="entry name" value="Na/Glc_symporter_sf"/>
</dbReference>
<evidence type="ECO:0000256" key="1">
    <source>
        <dbReference type="ARBA" id="ARBA00004651"/>
    </source>
</evidence>
<accession>A0A4Y3QVU5</accession>
<feature type="transmembrane region" description="Helical" evidence="15">
    <location>
        <begin position="444"/>
        <end position="464"/>
    </location>
</feature>
<comment type="subcellular location">
    <subcellularLocation>
        <location evidence="1">Cell membrane</location>
        <topology evidence="1">Multi-pass membrane protein</topology>
    </subcellularLocation>
</comment>
<evidence type="ECO:0000313" key="16">
    <source>
        <dbReference type="EMBL" id="GEB49079.1"/>
    </source>
</evidence>
<evidence type="ECO:0000256" key="2">
    <source>
        <dbReference type="ARBA" id="ARBA00006434"/>
    </source>
</evidence>
<comment type="similarity">
    <text evidence="2 13">Belongs to the sodium:solute symporter (SSF) (TC 2.A.21) family.</text>
</comment>
<evidence type="ECO:0000256" key="3">
    <source>
        <dbReference type="ARBA" id="ARBA00022448"/>
    </source>
</evidence>
<organism evidence="16 17">
    <name type="scientific">Streptomyces cacaoi</name>
    <dbReference type="NCBI Taxonomy" id="1898"/>
    <lineage>
        <taxon>Bacteria</taxon>
        <taxon>Bacillati</taxon>
        <taxon>Actinomycetota</taxon>
        <taxon>Actinomycetes</taxon>
        <taxon>Kitasatosporales</taxon>
        <taxon>Streptomycetaceae</taxon>
        <taxon>Streptomyces</taxon>
    </lineage>
</organism>
<evidence type="ECO:0000313" key="17">
    <source>
        <dbReference type="Proteomes" id="UP000319210"/>
    </source>
</evidence>
<dbReference type="InterPro" id="IPR050277">
    <property type="entry name" value="Sodium:Solute_Symporter"/>
</dbReference>
<evidence type="ECO:0000256" key="4">
    <source>
        <dbReference type="ARBA" id="ARBA00022475"/>
    </source>
</evidence>
<evidence type="ECO:0000256" key="9">
    <source>
        <dbReference type="ARBA" id="ARBA00023065"/>
    </source>
</evidence>
<dbReference type="GO" id="GO:0015293">
    <property type="term" value="F:symporter activity"/>
    <property type="evidence" value="ECO:0007669"/>
    <property type="project" value="UniProtKB-KW"/>
</dbReference>
<feature type="transmembrane region" description="Helical" evidence="15">
    <location>
        <begin position="153"/>
        <end position="174"/>
    </location>
</feature>
<keyword evidence="10 15" id="KW-0472">Membrane</keyword>
<keyword evidence="11" id="KW-0739">Sodium transport</keyword>
<feature type="transmembrane region" description="Helical" evidence="15">
    <location>
        <begin position="6"/>
        <end position="30"/>
    </location>
</feature>
<dbReference type="GO" id="GO:0005886">
    <property type="term" value="C:plasma membrane"/>
    <property type="evidence" value="ECO:0007669"/>
    <property type="project" value="UniProtKB-SubCell"/>
</dbReference>
<feature type="transmembrane region" description="Helical" evidence="15">
    <location>
        <begin position="268"/>
        <end position="293"/>
    </location>
</feature>
<feature type="transmembrane region" description="Helical" evidence="15">
    <location>
        <begin position="363"/>
        <end position="382"/>
    </location>
</feature>
<keyword evidence="7 15" id="KW-1133">Transmembrane helix</keyword>
<keyword evidence="17" id="KW-1185">Reference proteome</keyword>
<comment type="catalytic activity">
    <reaction evidence="12">
        <text>L-proline(in) + Na(+)(in) = L-proline(out) + Na(+)(out)</text>
        <dbReference type="Rhea" id="RHEA:28967"/>
        <dbReference type="ChEBI" id="CHEBI:29101"/>
        <dbReference type="ChEBI" id="CHEBI:60039"/>
    </reaction>
</comment>
<dbReference type="RefSeq" id="WP_030874170.1">
    <property type="nucleotide sequence ID" value="NZ_BJMM01000006.1"/>
</dbReference>
<keyword evidence="6" id="KW-0769">Symport</keyword>